<evidence type="ECO:0000313" key="3">
    <source>
        <dbReference type="Proteomes" id="UP000007473"/>
    </source>
</evidence>
<gene>
    <name evidence="2" type="ordered locus">MfeM64YM_0569</name>
</gene>
<dbReference type="Proteomes" id="UP000007473">
    <property type="component" value="Chromosome"/>
</dbReference>
<dbReference type="RefSeq" id="WP_013526923.1">
    <property type="nucleotide sequence ID" value="NC_014921.1"/>
</dbReference>
<reference evidence="2 3" key="1">
    <citation type="journal article" date="2011" name="J. Bacteriol.">
        <title>Genome sequence of the repetitive-sequence-rich Mycoplasma fermentans strain M64.</title>
        <authorList>
            <person name="Shu H.W."/>
            <person name="Liu T.T."/>
            <person name="Chang H.Y."/>
            <person name="Liu Y.M."/>
            <person name="Wu K.M."/>
            <person name="Shu H.Y."/>
            <person name="Tsai S.F."/>
            <person name="Hsiao K.J."/>
            <person name="Hu W.S."/>
            <person name="Ng W.V."/>
        </authorList>
    </citation>
    <scope>NUCLEOTIDE SEQUENCE [LARGE SCALE GENOMIC DNA]</scope>
    <source>
        <strain evidence="2 3">M64</strain>
    </source>
</reference>
<dbReference type="AlphaFoldDB" id="A0AB32XC17"/>
<organism evidence="2 3">
    <name type="scientific">Mycoplasmopsis fermentans (strain M64)</name>
    <name type="common">Mycoplasma fermentans</name>
    <dbReference type="NCBI Taxonomy" id="943945"/>
    <lineage>
        <taxon>Bacteria</taxon>
        <taxon>Bacillati</taxon>
        <taxon>Mycoplasmatota</taxon>
        <taxon>Mycoplasmoidales</taxon>
        <taxon>Metamycoplasmataceae</taxon>
        <taxon>Mycoplasmopsis</taxon>
    </lineage>
</organism>
<dbReference type="SMART" id="SM00974">
    <property type="entry name" value="T5orf172"/>
    <property type="match status" value="1"/>
</dbReference>
<accession>A0AB32XC17</accession>
<feature type="domain" description="Bacteriophage T5 Orf172 DNA-binding" evidence="1">
    <location>
        <begin position="14"/>
        <end position="96"/>
    </location>
</feature>
<name>A0AB32XC17_MYCFM</name>
<evidence type="ECO:0000313" key="2">
    <source>
        <dbReference type="EMBL" id="ADV34567.1"/>
    </source>
</evidence>
<protein>
    <recommendedName>
        <fullName evidence="1">Bacteriophage T5 Orf172 DNA-binding domain-containing protein</fullName>
    </recommendedName>
</protein>
<proteinExistence type="predicted"/>
<dbReference type="KEGG" id="mfm:MfeM64YM_0569"/>
<sequence>MPEKGYVYVLTNPSFRDDWVKIGKSSRMPEVRGRELYNTAVPLPYEIYATLQTEKYNEVEKMIHKSIDRISKLRINKNREFFNIPPEKAYDILLDIKELLGNEAKLELMGDNVEVHTKEKTKRGEPFDFYSRGLKDGDVVSFIENSNIKAIVESNKTVYFENQSWSLSGLTREIYTRKGKVNSSGAYQGPKYFQFNGKRLTELPIIEECQS</sequence>
<dbReference type="Pfam" id="PF10544">
    <property type="entry name" value="T5orf172"/>
    <property type="match status" value="1"/>
</dbReference>
<dbReference type="InterPro" id="IPR018306">
    <property type="entry name" value="Phage_T5_Orf172_DNA-bd"/>
</dbReference>
<dbReference type="EMBL" id="CP002458">
    <property type="protein sequence ID" value="ADV34567.1"/>
    <property type="molecule type" value="Genomic_DNA"/>
</dbReference>
<evidence type="ECO:0000259" key="1">
    <source>
        <dbReference type="SMART" id="SM00974"/>
    </source>
</evidence>